<dbReference type="PROSITE" id="PS52004">
    <property type="entry name" value="KS3_2"/>
    <property type="match status" value="2"/>
</dbReference>
<evidence type="ECO:0000256" key="1">
    <source>
        <dbReference type="ARBA" id="ARBA00022679"/>
    </source>
</evidence>
<feature type="domain" description="Ketosynthase family 3 (KS3)" evidence="2">
    <location>
        <begin position="483"/>
        <end position="920"/>
    </location>
</feature>
<dbReference type="SUPFAM" id="SSF53901">
    <property type="entry name" value="Thiolase-like"/>
    <property type="match status" value="2"/>
</dbReference>
<organism evidence="3 4">
    <name type="scientific">Actinocrinis puniceicyclus</name>
    <dbReference type="NCBI Taxonomy" id="977794"/>
    <lineage>
        <taxon>Bacteria</taxon>
        <taxon>Bacillati</taxon>
        <taxon>Actinomycetota</taxon>
        <taxon>Actinomycetes</taxon>
        <taxon>Catenulisporales</taxon>
        <taxon>Actinospicaceae</taxon>
        <taxon>Actinocrinis</taxon>
    </lineage>
</organism>
<sequence length="920" mass="95772">MQPYPPPGPDRGSRAPEPIAIVGIAALYPRARGAEQFWNLLSRRETDCGCAAAGPGGGPDASGLDDLDVDLARFGIPPAQRGSLNRMQLLMLEAAARCLADAGRDPRRARPGERVDVLCAAGFGLDRQLANALRIEAVRYAADLEAALSGAHAPLPGTGARGAADELRELLTRRLGGSPHDRVGEMPSSIPARIAGAFKLHGRTVAVESADAGSFTALAAAVNSLRSGLAHAALVVAGHRRESALLEHALEAKGLIQGDAHPFTAAGYGLRLGEGVSALLLKPLCAAEREGDRIYALVRECALVHDGRPGVLRYSASVARRQQAAAAAHEAAGVPPASIQYLECATAGIARLARADIEALGASFAHRPPGSVSLGSAQDRLGHTMANAGLASVAKTALALHHRRLPAHAACAHAQSLDLSGTAFRFTGDAEPWPRPEADLPRRAAVVGSSFTGTLSYLLLDEYTPARAARPAGAGAPQPAAHHEPIAVIAAAGRFADTGDADEFWRAALQASDHISELPHRLLDRDLYLRPGSAGLAHTYTGLGAPVTPPEQPPRGRPIIPRRYAAMDPAQRLVLDVAEQLLAARGGGTAQPYGAGLRGRGLIVIGSTLSLSRERRAHADLALPEIEQAVRELTGLRGLSPDEREAVVKLVRERYAPAAEALGPVTLDGYLASGAAALIANEHRLDAVPMVVEAACASSLAALDIAVSALRCGAVDYAIAGGVELPCNTRDLVLCSALGLLSPTRITPFGEQADGFTPGDGCALFLLRRESDRGRDGQHALGLIRGCGASNDAKSLIAPDPDGQERALRQAFEQVDFDPGAVGYLEAHGTGTRVGDRVEIEATARVYGAARRTEPLHIGTAKAAFGHTFAAAGGAGLLRALYALHTATLPPTAGVRALNPDLGLDAIPADIPRRPRPWPG</sequence>
<name>A0A8J8BHL1_9ACTN</name>
<evidence type="ECO:0000313" key="3">
    <source>
        <dbReference type="EMBL" id="MBS2966939.1"/>
    </source>
</evidence>
<dbReference type="GO" id="GO:0004312">
    <property type="term" value="F:fatty acid synthase activity"/>
    <property type="evidence" value="ECO:0007669"/>
    <property type="project" value="TreeGrafter"/>
</dbReference>
<dbReference type="Pfam" id="PF02801">
    <property type="entry name" value="Ketoacyl-synt_C"/>
    <property type="match status" value="2"/>
</dbReference>
<protein>
    <submittedName>
        <fullName evidence="3">Polyketide synthase</fullName>
    </submittedName>
</protein>
<dbReference type="Proteomes" id="UP000677913">
    <property type="component" value="Unassembled WGS sequence"/>
</dbReference>
<dbReference type="CDD" id="cd00833">
    <property type="entry name" value="PKS"/>
    <property type="match status" value="2"/>
</dbReference>
<dbReference type="SMART" id="SM00825">
    <property type="entry name" value="PKS_KS"/>
    <property type="match status" value="1"/>
</dbReference>
<proteinExistence type="predicted"/>
<dbReference type="Pfam" id="PF00109">
    <property type="entry name" value="ketoacyl-synt"/>
    <property type="match status" value="2"/>
</dbReference>
<evidence type="ECO:0000313" key="4">
    <source>
        <dbReference type="Proteomes" id="UP000677913"/>
    </source>
</evidence>
<dbReference type="InterPro" id="IPR050091">
    <property type="entry name" value="PKS_NRPS_Biosynth_Enz"/>
</dbReference>
<gene>
    <name evidence="3" type="ORF">KGA66_28150</name>
</gene>
<dbReference type="PANTHER" id="PTHR43775:SF51">
    <property type="entry name" value="INACTIVE PHENOLPHTHIOCEROL SYNTHESIS POLYKETIDE SYNTHASE TYPE I PKS1-RELATED"/>
    <property type="match status" value="1"/>
</dbReference>
<dbReference type="GO" id="GO:0006633">
    <property type="term" value="P:fatty acid biosynthetic process"/>
    <property type="evidence" value="ECO:0007669"/>
    <property type="project" value="TreeGrafter"/>
</dbReference>
<dbReference type="InterPro" id="IPR014030">
    <property type="entry name" value="Ketoacyl_synth_N"/>
</dbReference>
<dbReference type="InterPro" id="IPR020841">
    <property type="entry name" value="PKS_Beta-ketoAc_synthase_dom"/>
</dbReference>
<accession>A0A8J8BHL1</accession>
<reference evidence="3" key="1">
    <citation type="submission" date="2021-04" db="EMBL/GenBank/DDBJ databases">
        <title>Genome based classification of Actinospica acidithermotolerans sp. nov., an actinobacterium isolated from an Indonesian hot spring.</title>
        <authorList>
            <person name="Kusuma A.B."/>
            <person name="Putra K.E."/>
            <person name="Nafisah S."/>
            <person name="Loh J."/>
            <person name="Nouioui I."/>
            <person name="Goodfellow M."/>
        </authorList>
    </citation>
    <scope>NUCLEOTIDE SEQUENCE</scope>
    <source>
        <strain evidence="3">DSM 45618</strain>
    </source>
</reference>
<feature type="domain" description="Ketosynthase family 3 (KS3)" evidence="2">
    <location>
        <begin position="16"/>
        <end position="462"/>
    </location>
</feature>
<dbReference type="InterPro" id="IPR016039">
    <property type="entry name" value="Thiolase-like"/>
</dbReference>
<evidence type="ECO:0000259" key="2">
    <source>
        <dbReference type="PROSITE" id="PS52004"/>
    </source>
</evidence>
<comment type="caution">
    <text evidence="3">The sequence shown here is derived from an EMBL/GenBank/DDBJ whole genome shotgun (WGS) entry which is preliminary data.</text>
</comment>
<dbReference type="InterPro" id="IPR014031">
    <property type="entry name" value="Ketoacyl_synth_C"/>
</dbReference>
<dbReference type="Gene3D" id="3.40.47.10">
    <property type="match status" value="2"/>
</dbReference>
<keyword evidence="1" id="KW-0808">Transferase</keyword>
<dbReference type="RefSeq" id="WP_211472488.1">
    <property type="nucleotide sequence ID" value="NZ_JAGSXH010000231.1"/>
</dbReference>
<feature type="non-terminal residue" evidence="3">
    <location>
        <position position="920"/>
    </location>
</feature>
<dbReference type="PANTHER" id="PTHR43775">
    <property type="entry name" value="FATTY ACID SYNTHASE"/>
    <property type="match status" value="1"/>
</dbReference>
<keyword evidence="4" id="KW-1185">Reference proteome</keyword>
<dbReference type="EMBL" id="JAGSXH010000231">
    <property type="protein sequence ID" value="MBS2966939.1"/>
    <property type="molecule type" value="Genomic_DNA"/>
</dbReference>
<dbReference type="AlphaFoldDB" id="A0A8J8BHL1"/>